<comment type="caution">
    <text evidence="2">The sequence shown here is derived from an EMBL/GenBank/DDBJ whole genome shotgun (WGS) entry which is preliminary data.</text>
</comment>
<gene>
    <name evidence="2" type="ORF">GCM10011571_05370</name>
</gene>
<dbReference type="InterPro" id="IPR007044">
    <property type="entry name" value="Cyclodeamin/CycHdrlase"/>
</dbReference>
<sequence length="183" mass="20724">MTWEKRPVAAFVEEMAQREIPSPAAGSSLALTLAMACSLVEMTLSELSKKEQAVPGRETDRDWAQVRAWRQQALTLIDADIFAVERMIRLREKDPDSLLQPMVQLFECAGQLGEMLLAYLDVENGKISDTVAALLHVRTVWLGSAHILRFNARAFGWPLGDQLSGWEERLHRWDGKLEEMMSK</sequence>
<name>A0A8J2VCH2_9BACL</name>
<evidence type="ECO:0000313" key="2">
    <source>
        <dbReference type="EMBL" id="GGE07076.1"/>
    </source>
</evidence>
<protein>
    <recommendedName>
        <fullName evidence="1">Cyclodeaminase/cyclohydrolase domain-containing protein</fullName>
    </recommendedName>
</protein>
<evidence type="ECO:0000259" key="1">
    <source>
        <dbReference type="Pfam" id="PF04961"/>
    </source>
</evidence>
<dbReference type="SUPFAM" id="SSF101262">
    <property type="entry name" value="Methenyltetrahydrofolate cyclohydrolase-like"/>
    <property type="match status" value="1"/>
</dbReference>
<proteinExistence type="predicted"/>
<evidence type="ECO:0000313" key="3">
    <source>
        <dbReference type="Proteomes" id="UP000625210"/>
    </source>
</evidence>
<dbReference type="Pfam" id="PF04961">
    <property type="entry name" value="FTCD_C"/>
    <property type="match status" value="1"/>
</dbReference>
<dbReference type="Proteomes" id="UP000625210">
    <property type="component" value="Unassembled WGS sequence"/>
</dbReference>
<dbReference type="EMBL" id="BMHQ01000002">
    <property type="protein sequence ID" value="GGE07076.1"/>
    <property type="molecule type" value="Genomic_DNA"/>
</dbReference>
<dbReference type="GO" id="GO:0003824">
    <property type="term" value="F:catalytic activity"/>
    <property type="evidence" value="ECO:0007669"/>
    <property type="project" value="InterPro"/>
</dbReference>
<feature type="domain" description="Cyclodeaminase/cyclohydrolase" evidence="1">
    <location>
        <begin position="8"/>
        <end position="90"/>
    </location>
</feature>
<reference evidence="2" key="1">
    <citation type="journal article" date="2014" name="Int. J. Syst. Evol. Microbiol.">
        <title>Complete genome sequence of Corynebacterium casei LMG S-19264T (=DSM 44701T), isolated from a smear-ripened cheese.</title>
        <authorList>
            <consortium name="US DOE Joint Genome Institute (JGI-PGF)"/>
            <person name="Walter F."/>
            <person name="Albersmeier A."/>
            <person name="Kalinowski J."/>
            <person name="Ruckert C."/>
        </authorList>
    </citation>
    <scope>NUCLEOTIDE SEQUENCE</scope>
    <source>
        <strain evidence="2">CGMCC 1.15179</strain>
    </source>
</reference>
<accession>A0A8J2VCH2</accession>
<dbReference type="Gene3D" id="1.20.120.680">
    <property type="entry name" value="Formiminotetrahydrofolate cyclodeaminase monomer, up-and-down helical bundle"/>
    <property type="match status" value="1"/>
</dbReference>
<dbReference type="RefSeq" id="WP_188646377.1">
    <property type="nucleotide sequence ID" value="NZ_BMHQ01000002.1"/>
</dbReference>
<reference evidence="2" key="2">
    <citation type="submission" date="2020-09" db="EMBL/GenBank/DDBJ databases">
        <authorList>
            <person name="Sun Q."/>
            <person name="Zhou Y."/>
        </authorList>
    </citation>
    <scope>NUCLEOTIDE SEQUENCE</scope>
    <source>
        <strain evidence="2">CGMCC 1.15179</strain>
    </source>
</reference>
<keyword evidence="3" id="KW-1185">Reference proteome</keyword>
<organism evidence="2 3">
    <name type="scientific">Marinithermofilum abyssi</name>
    <dbReference type="NCBI Taxonomy" id="1571185"/>
    <lineage>
        <taxon>Bacteria</taxon>
        <taxon>Bacillati</taxon>
        <taxon>Bacillota</taxon>
        <taxon>Bacilli</taxon>
        <taxon>Bacillales</taxon>
        <taxon>Thermoactinomycetaceae</taxon>
        <taxon>Marinithermofilum</taxon>
    </lineage>
</organism>
<dbReference type="AlphaFoldDB" id="A0A8J2VCH2"/>
<dbReference type="InterPro" id="IPR036178">
    <property type="entry name" value="Formintransfe-cycloase-like_sf"/>
</dbReference>